<evidence type="ECO:0000313" key="4">
    <source>
        <dbReference type="Proteomes" id="UP000011021"/>
    </source>
</evidence>
<reference evidence="3 4" key="1">
    <citation type="submission" date="2010-12" db="EMBL/GenBank/DDBJ databases">
        <authorList>
            <person name="Muzny D."/>
            <person name="Qin X."/>
            <person name="Deng J."/>
            <person name="Jiang H."/>
            <person name="Liu Y."/>
            <person name="Qu J."/>
            <person name="Song X.-Z."/>
            <person name="Zhang L."/>
            <person name="Thornton R."/>
            <person name="Coyle M."/>
            <person name="Francisco L."/>
            <person name="Jackson L."/>
            <person name="Javaid M."/>
            <person name="Korchina V."/>
            <person name="Kovar C."/>
            <person name="Mata R."/>
            <person name="Mathew T."/>
            <person name="Ngo R."/>
            <person name="Nguyen L."/>
            <person name="Nguyen N."/>
            <person name="Okwuonu G."/>
            <person name="Ongeri F."/>
            <person name="Pham C."/>
            <person name="Simmons D."/>
            <person name="Wilczek-Boney K."/>
            <person name="Hale W."/>
            <person name="Jakkamsetti A."/>
            <person name="Pham P."/>
            <person name="Ruth R."/>
            <person name="San Lucas F."/>
            <person name="Warren J."/>
            <person name="Zhang J."/>
            <person name="Zhao Z."/>
            <person name="Zhou C."/>
            <person name="Zhu D."/>
            <person name="Lee S."/>
            <person name="Bess C."/>
            <person name="Blankenburg K."/>
            <person name="Forbes L."/>
            <person name="Fu Q."/>
            <person name="Gubbala S."/>
            <person name="Hirani K."/>
            <person name="Jayaseelan J.C."/>
            <person name="Lara F."/>
            <person name="Munidasa M."/>
            <person name="Palculict T."/>
            <person name="Patil S."/>
            <person name="Pu L.-L."/>
            <person name="Saada N."/>
            <person name="Tang L."/>
            <person name="Weissenberger G."/>
            <person name="Zhu Y."/>
            <person name="Hemphill L."/>
            <person name="Shang Y."/>
            <person name="Youmans B."/>
            <person name="Ayvaz T."/>
            <person name="Ross M."/>
            <person name="Santibanez J."/>
            <person name="Aqrawi P."/>
            <person name="Gross S."/>
            <person name="Joshi V."/>
            <person name="Fowler G."/>
            <person name="Nazareth L."/>
            <person name="Reid J."/>
            <person name="Worley K."/>
            <person name="Petrosino J."/>
            <person name="Highlander S."/>
            <person name="Gibbs R."/>
        </authorList>
    </citation>
    <scope>NUCLEOTIDE SEQUENCE [LARGE SCALE GENOMIC DNA]</scope>
    <source>
        <strain evidence="3 4">ATCC 51599</strain>
    </source>
</reference>
<accession>E7RZH0</accession>
<organism evidence="3 4">
    <name type="scientific">Lautropia mirabilis ATCC 51599</name>
    <dbReference type="NCBI Taxonomy" id="887898"/>
    <lineage>
        <taxon>Bacteria</taxon>
        <taxon>Pseudomonadati</taxon>
        <taxon>Pseudomonadota</taxon>
        <taxon>Betaproteobacteria</taxon>
        <taxon>Burkholderiales</taxon>
        <taxon>Burkholderiaceae</taxon>
        <taxon>Lautropia</taxon>
    </lineage>
</organism>
<proteinExistence type="predicted"/>
<evidence type="ECO:0008006" key="5">
    <source>
        <dbReference type="Google" id="ProtNLM"/>
    </source>
</evidence>
<feature type="compositionally biased region" description="Low complexity" evidence="1">
    <location>
        <begin position="371"/>
        <end position="396"/>
    </location>
</feature>
<sequence>MRRVGQMTGNKQGLWIGAAVLVSLLAACGGDSANDGAAQSGAEVKQLKAEQADGNAQAPGRGTDGAASAAAADAAAPVAQGAANEAAGQQEAAKADTGVTEHGIRGEVAADLLVQNNTFRDYDDPTMERTQVMAFSDPGLPLSGPPPEGKPLDASSKAPNVFAHQYTQKKIEDIDGSTDVDGTHQIRLGSQSILRPEKLQEFPGGYEPLASIMGVTLDESSFAWSYGAAWFSPASGIREGKLLMRLERRAVVRNIAYQELEDGSWKVPLTSDRTYDVKYGEIIPFDTVLQHWKDAEGNFTELLFLKGRRKGEVRLCTNTAVKGFRRLTCNIWGVNSYAPEDLGTYVVDDRSFHQKGAGLRYWESALPGTNAAEQPAAGQQAAAQGAGAEQPQAAAQ</sequence>
<feature type="compositionally biased region" description="Low complexity" evidence="1">
    <location>
        <begin position="81"/>
        <end position="96"/>
    </location>
</feature>
<feature type="chain" id="PRO_5003221703" description="Lipoprotein" evidence="2">
    <location>
        <begin position="34"/>
        <end position="396"/>
    </location>
</feature>
<feature type="region of interest" description="Disordered" evidence="1">
    <location>
        <begin position="81"/>
        <end position="100"/>
    </location>
</feature>
<evidence type="ECO:0000313" key="3">
    <source>
        <dbReference type="EMBL" id="EFV93964.1"/>
    </source>
</evidence>
<protein>
    <recommendedName>
        <fullName evidence="5">Lipoprotein</fullName>
    </recommendedName>
</protein>
<evidence type="ECO:0000256" key="2">
    <source>
        <dbReference type="SAM" id="SignalP"/>
    </source>
</evidence>
<dbReference type="PROSITE" id="PS51257">
    <property type="entry name" value="PROKAR_LIPOPROTEIN"/>
    <property type="match status" value="1"/>
</dbReference>
<dbReference type="EMBL" id="AEQP01000022">
    <property type="protein sequence ID" value="EFV93964.1"/>
    <property type="molecule type" value="Genomic_DNA"/>
</dbReference>
<evidence type="ECO:0000256" key="1">
    <source>
        <dbReference type="SAM" id="MobiDB-lite"/>
    </source>
</evidence>
<dbReference type="AlphaFoldDB" id="E7RZH0"/>
<feature type="signal peptide" evidence="2">
    <location>
        <begin position="1"/>
        <end position="33"/>
    </location>
</feature>
<gene>
    <name evidence="3" type="ORF">HMPREF0551_2079</name>
</gene>
<dbReference type="HOGENOM" id="CLU_695968_0_0_4"/>
<comment type="caution">
    <text evidence="3">The sequence shown here is derived from an EMBL/GenBank/DDBJ whole genome shotgun (WGS) entry which is preliminary data.</text>
</comment>
<feature type="region of interest" description="Disordered" evidence="1">
    <location>
        <begin position="50"/>
        <end position="71"/>
    </location>
</feature>
<feature type="region of interest" description="Disordered" evidence="1">
    <location>
        <begin position="370"/>
        <end position="396"/>
    </location>
</feature>
<dbReference type="Proteomes" id="UP000011021">
    <property type="component" value="Unassembled WGS sequence"/>
</dbReference>
<name>E7RZH0_9BURK</name>
<keyword evidence="2" id="KW-0732">Signal</keyword>
<keyword evidence="4" id="KW-1185">Reference proteome</keyword>